<accession>A0AAD4SZ78</accession>
<reference evidence="1" key="1">
    <citation type="submission" date="2022-04" db="EMBL/GenBank/DDBJ databases">
        <title>A functionally conserved STORR gene fusion in Papaver species that diverged 16.8 million years ago.</title>
        <authorList>
            <person name="Catania T."/>
        </authorList>
    </citation>
    <scope>NUCLEOTIDE SEQUENCE</scope>
    <source>
        <strain evidence="1">S-188037</strain>
    </source>
</reference>
<organism evidence="1 2">
    <name type="scientific">Papaver atlanticum</name>
    <dbReference type="NCBI Taxonomy" id="357466"/>
    <lineage>
        <taxon>Eukaryota</taxon>
        <taxon>Viridiplantae</taxon>
        <taxon>Streptophyta</taxon>
        <taxon>Embryophyta</taxon>
        <taxon>Tracheophyta</taxon>
        <taxon>Spermatophyta</taxon>
        <taxon>Magnoliopsida</taxon>
        <taxon>Ranunculales</taxon>
        <taxon>Papaveraceae</taxon>
        <taxon>Papaveroideae</taxon>
        <taxon>Papaver</taxon>
    </lineage>
</organism>
<dbReference type="Proteomes" id="UP001202328">
    <property type="component" value="Unassembled WGS sequence"/>
</dbReference>
<comment type="caution">
    <text evidence="1">The sequence shown here is derived from an EMBL/GenBank/DDBJ whole genome shotgun (WGS) entry which is preliminary data.</text>
</comment>
<protein>
    <submittedName>
        <fullName evidence="1">Uncharacterized protein</fullName>
    </submittedName>
</protein>
<evidence type="ECO:0000313" key="2">
    <source>
        <dbReference type="Proteomes" id="UP001202328"/>
    </source>
</evidence>
<name>A0AAD4SZ78_9MAGN</name>
<dbReference type="EMBL" id="JAJJMB010007708">
    <property type="protein sequence ID" value="KAI3927985.1"/>
    <property type="molecule type" value="Genomic_DNA"/>
</dbReference>
<sequence>MVCDYREEKWEEFFIRNPTQQQDAILWSCCHQDAILVAFGLLGRDPFVAVPNGFGCGLGAPQLILCAFHRIPKANMVVLLPVMGPV</sequence>
<dbReference type="AlphaFoldDB" id="A0AAD4SZ78"/>
<proteinExistence type="predicted"/>
<gene>
    <name evidence="1" type="ORF">MKW98_023586</name>
</gene>
<evidence type="ECO:0000313" key="1">
    <source>
        <dbReference type="EMBL" id="KAI3927985.1"/>
    </source>
</evidence>
<keyword evidence="2" id="KW-1185">Reference proteome</keyword>